<proteinExistence type="predicted"/>
<comment type="caution">
    <text evidence="2">The sequence shown here is derived from an EMBL/GenBank/DDBJ whole genome shotgun (WGS) entry which is preliminary data.</text>
</comment>
<keyword evidence="1" id="KW-0732">Signal</keyword>
<feature type="signal peptide" evidence="1">
    <location>
        <begin position="1"/>
        <end position="23"/>
    </location>
</feature>
<evidence type="ECO:0000256" key="1">
    <source>
        <dbReference type="SAM" id="SignalP"/>
    </source>
</evidence>
<dbReference type="RefSeq" id="WP_100083148.1">
    <property type="nucleotide sequence ID" value="NZ_NQVN01000029.1"/>
</dbReference>
<protein>
    <submittedName>
        <fullName evidence="2">Uncharacterized protein</fullName>
    </submittedName>
</protein>
<name>A0A2G9WPI2_9HYPH</name>
<gene>
    <name evidence="2" type="ORF">CJ014_24535</name>
</gene>
<dbReference type="OrthoDB" id="8472582at2"/>
<accession>A0A2G9WPI2</accession>
<reference evidence="2 3" key="1">
    <citation type="submission" date="2017-08" db="EMBL/GenBank/DDBJ databases">
        <title>Pleomorphomonas carboxidotrophicus sp. nov., a new mesophilic hydrogenogenic carboxidotroph.</title>
        <authorList>
            <person name="Esquivel-Elizondo S."/>
            <person name="Krajmalnik-Brown R."/>
            <person name="Maldonado J."/>
        </authorList>
    </citation>
    <scope>NUCLEOTIDE SEQUENCE [LARGE SCALE GENOMIC DNA]</scope>
    <source>
        <strain evidence="2 3">SVCO-16</strain>
    </source>
</reference>
<keyword evidence="3" id="KW-1185">Reference proteome</keyword>
<dbReference type="AlphaFoldDB" id="A0A2G9WPI2"/>
<dbReference type="Proteomes" id="UP000231070">
    <property type="component" value="Unassembled WGS sequence"/>
</dbReference>
<sequence>MQKFFHGLVMALALLLGSFHAEAGTVPKSPDGFVDVSRFDEAERAFIFKSAENMLYDSISDISNDFLEKKDGQRRLKELMALCYTMLAVEVGHGGVEPLARLYGFRVNNLVDNINGVTDMDTVEYIEGKIEAEKQKYFDSLMQRYADKKFTTASLQEMQDIARQIGKDIFATAMEKMADDK</sequence>
<evidence type="ECO:0000313" key="2">
    <source>
        <dbReference type="EMBL" id="PIO96618.1"/>
    </source>
</evidence>
<dbReference type="EMBL" id="NQVN01000029">
    <property type="protein sequence ID" value="PIO96618.1"/>
    <property type="molecule type" value="Genomic_DNA"/>
</dbReference>
<feature type="chain" id="PRO_5013681649" evidence="1">
    <location>
        <begin position="24"/>
        <end position="181"/>
    </location>
</feature>
<organism evidence="2 3">
    <name type="scientific">Pleomorphomonas carboxyditropha</name>
    <dbReference type="NCBI Taxonomy" id="2023338"/>
    <lineage>
        <taxon>Bacteria</taxon>
        <taxon>Pseudomonadati</taxon>
        <taxon>Pseudomonadota</taxon>
        <taxon>Alphaproteobacteria</taxon>
        <taxon>Hyphomicrobiales</taxon>
        <taxon>Pleomorphomonadaceae</taxon>
        <taxon>Pleomorphomonas</taxon>
    </lineage>
</organism>
<evidence type="ECO:0000313" key="3">
    <source>
        <dbReference type="Proteomes" id="UP000231070"/>
    </source>
</evidence>